<dbReference type="Pfam" id="PF12770">
    <property type="entry name" value="CHAT"/>
    <property type="match status" value="1"/>
</dbReference>
<feature type="compositionally biased region" description="Low complexity" evidence="1">
    <location>
        <begin position="294"/>
        <end position="306"/>
    </location>
</feature>
<dbReference type="InterPro" id="IPR024983">
    <property type="entry name" value="CHAT_dom"/>
</dbReference>
<evidence type="ECO:0000313" key="4">
    <source>
        <dbReference type="Proteomes" id="UP001153069"/>
    </source>
</evidence>
<accession>A0A9N8DPD6</accession>
<feature type="region of interest" description="Disordered" evidence="1">
    <location>
        <begin position="284"/>
        <end position="306"/>
    </location>
</feature>
<feature type="region of interest" description="Disordered" evidence="1">
    <location>
        <begin position="178"/>
        <end position="201"/>
    </location>
</feature>
<gene>
    <name evidence="3" type="ORF">SEMRO_275_G105740.1</name>
</gene>
<dbReference type="EMBL" id="CAICTM010000274">
    <property type="protein sequence ID" value="CAB9506688.1"/>
    <property type="molecule type" value="Genomic_DNA"/>
</dbReference>
<dbReference type="OrthoDB" id="48399at2759"/>
<dbReference type="SUPFAM" id="SSF52540">
    <property type="entry name" value="P-loop containing nucleoside triphosphate hydrolases"/>
    <property type="match status" value="1"/>
</dbReference>
<dbReference type="Proteomes" id="UP001153069">
    <property type="component" value="Unassembled WGS sequence"/>
</dbReference>
<comment type="caution">
    <text evidence="3">The sequence shown here is derived from an EMBL/GenBank/DDBJ whole genome shotgun (WGS) entry which is preliminary data.</text>
</comment>
<name>A0A9N8DPD6_9STRA</name>
<evidence type="ECO:0000313" key="3">
    <source>
        <dbReference type="EMBL" id="CAB9506688.1"/>
    </source>
</evidence>
<proteinExistence type="predicted"/>
<dbReference type="Gene3D" id="3.40.50.300">
    <property type="entry name" value="P-loop containing nucleotide triphosphate hydrolases"/>
    <property type="match status" value="1"/>
</dbReference>
<feature type="region of interest" description="Disordered" evidence="1">
    <location>
        <begin position="244"/>
        <end position="263"/>
    </location>
</feature>
<evidence type="ECO:0000256" key="1">
    <source>
        <dbReference type="SAM" id="MobiDB-lite"/>
    </source>
</evidence>
<feature type="compositionally biased region" description="Polar residues" evidence="1">
    <location>
        <begin position="248"/>
        <end position="257"/>
    </location>
</feature>
<feature type="domain" description="CHAT" evidence="2">
    <location>
        <begin position="680"/>
        <end position="844"/>
    </location>
</feature>
<keyword evidence="4" id="KW-1185">Reference proteome</keyword>
<sequence>MTNNESLCKDGCVLTGKDLERYSRRKGLCHLCARFATHKRAGKLFKRNKWQPLTIQNEYTGEYLVYKGYCLQPTCYTLDQAKEALGEKPIIQRKSITSRRDSSSLAAVSSSVRSDSKDGAKQAPQEQPIKPTSQNPEDDPVAEDDTSMLSLDVLQLLGNESLNARGLNGHAGSVALSPLMDSSRGDKNDAEAVSPSQFNASHKWSREVPCIRLPSFAESRHSEDGKKSCDQSYVSDLAGTTEFGCSSHDGQMSQLQPPKTGHDLKQNEEQMNELDKTIKDLLGLSTPKERSQGDDPTVDSSDSVSTTTSILSQIDSAISFDHTENLPGCGFVSYATEGNYRAALDALDLAPGATQESKRASIKIRESGDLQALCLQSKQLDHGDIELVAVTVDSEGHWLSPDFLLEDETTTEIALKRGNERMIVVGPSGSRLVELSHVCADGGMEELEVETDLNQFARLDLYSQEALDIKSRASLEAEINNCEEAITSAQVSDDPTIIEKGILSRSRLGSLLPLRKFYRPRKKLEKKVKKITRKLEALEEDDLDRRYVLATEKCRLSRQITAEKVAEELRSPKAQGDGCEAKDDAQSTELATRLNDVWPQNGVNCLAEPFRSVTSFPDDVPPHSDVVNATIELDAERSVKFDSNENALDLQTLPSVTEVHMTVFQSAPLAYVDRATGTHHVCPLLDFEYEARALTQSLKEAEIAGARMDVQFDIATTDRLSAFLAKSESRVMHLSCHGHPDYLALEDGFGGMQILPVRDLKRFIAAGVGNLEVVFVSACHSKAAGKAFLKAGIRHVICCRQDDKFRDEGAIEFARSFYRALALKNTVKQAFNMAREAMRVSPMVKDSKAEYEKFILLPQLPSGDPYHDVHIFTHPTARSDESTAMHEPGWKRKKRIIPRTPQFFIGREMDMYTILEALRSNDIIHVQGPPEIGKSSLVAATTRYIEQRHKSFLFDETVWLPVQEGSAPSDDQLYSDLSKIFELISKASRAPCQREQAYAECWSRTLHQLHDKRPLIVIHRDCLCARFSMQSLDAFIRQLLKVSNAKLITVGIPLISGLDSAVINVEALDFDATILLFARLSRSASITAPQIITSLTTALASSEDHDSCRGKLISWRRKRVYERLGAGVPTAIRKAALDIPDDELSELLRAAQRPFVDVESRSDLDAKISELEMQECQELKGNKWLLARDTRETIEELECLCQSFPTLQDLLFEEKELEDSLQTAVSVKQYDNACQLQKRLDAVKQQILNERSTAPATETVTAEVSATVTAESAAVTEIATAATSVEVEKEADADAKTEAEQEIVVEPMDTHVVEADNTSGVWA</sequence>
<feature type="region of interest" description="Disordered" evidence="1">
    <location>
        <begin position="96"/>
        <end position="144"/>
    </location>
</feature>
<feature type="compositionally biased region" description="Low complexity" evidence="1">
    <location>
        <begin position="103"/>
        <end position="113"/>
    </location>
</feature>
<organism evidence="3 4">
    <name type="scientific">Seminavis robusta</name>
    <dbReference type="NCBI Taxonomy" id="568900"/>
    <lineage>
        <taxon>Eukaryota</taxon>
        <taxon>Sar</taxon>
        <taxon>Stramenopiles</taxon>
        <taxon>Ochrophyta</taxon>
        <taxon>Bacillariophyta</taxon>
        <taxon>Bacillariophyceae</taxon>
        <taxon>Bacillariophycidae</taxon>
        <taxon>Naviculales</taxon>
        <taxon>Naviculaceae</taxon>
        <taxon>Seminavis</taxon>
    </lineage>
</organism>
<dbReference type="InterPro" id="IPR027417">
    <property type="entry name" value="P-loop_NTPase"/>
</dbReference>
<evidence type="ECO:0000259" key="2">
    <source>
        <dbReference type="Pfam" id="PF12770"/>
    </source>
</evidence>
<reference evidence="3" key="1">
    <citation type="submission" date="2020-06" db="EMBL/GenBank/DDBJ databases">
        <authorList>
            <consortium name="Plant Systems Biology data submission"/>
        </authorList>
    </citation>
    <scope>NUCLEOTIDE SEQUENCE</scope>
    <source>
        <strain evidence="3">D6</strain>
    </source>
</reference>
<protein>
    <recommendedName>
        <fullName evidence="2">CHAT domain-containing protein</fullName>
    </recommendedName>
</protein>